<dbReference type="Proteomes" id="UP001059617">
    <property type="component" value="Chromosome"/>
</dbReference>
<evidence type="ECO:0000256" key="1">
    <source>
        <dbReference type="SAM" id="Phobius"/>
    </source>
</evidence>
<dbReference type="RefSeq" id="WP_259864009.1">
    <property type="nucleotide sequence ID" value="NZ_BAAAST010000073.1"/>
</dbReference>
<keyword evidence="1" id="KW-0812">Transmembrane</keyword>
<keyword evidence="1" id="KW-1133">Transmembrane helix</keyword>
<accession>A0ABY5W9S4</accession>
<sequence length="45" mass="4853">MYQFLKSIVALIRHALGCWHRTARLCAIIVVATVAVIGMALTGAL</sequence>
<keyword evidence="1" id="KW-0472">Membrane</keyword>
<name>A0ABY5W9S4_9ACTN</name>
<dbReference type="EMBL" id="CP073720">
    <property type="protein sequence ID" value="UWP85769.1"/>
    <property type="molecule type" value="Genomic_DNA"/>
</dbReference>
<evidence type="ECO:0000313" key="3">
    <source>
        <dbReference type="Proteomes" id="UP001059617"/>
    </source>
</evidence>
<keyword evidence="3" id="KW-1185">Reference proteome</keyword>
<gene>
    <name evidence="2" type="ORF">Dfulv_16615</name>
</gene>
<reference evidence="2" key="2">
    <citation type="submission" date="2022-09" db="EMBL/GenBank/DDBJ databases">
        <title>Biosynthetic gene clusters of Dactylosporangioum fulvum.</title>
        <authorList>
            <person name="Caradec T."/>
        </authorList>
    </citation>
    <scope>NUCLEOTIDE SEQUENCE</scope>
    <source>
        <strain evidence="2">NRRL B-16292</strain>
    </source>
</reference>
<organism evidence="2 3">
    <name type="scientific">Dactylosporangium fulvum</name>
    <dbReference type="NCBI Taxonomy" id="53359"/>
    <lineage>
        <taxon>Bacteria</taxon>
        <taxon>Bacillati</taxon>
        <taxon>Actinomycetota</taxon>
        <taxon>Actinomycetes</taxon>
        <taxon>Micromonosporales</taxon>
        <taxon>Micromonosporaceae</taxon>
        <taxon>Dactylosporangium</taxon>
    </lineage>
</organism>
<protein>
    <submittedName>
        <fullName evidence="2">Uncharacterized protein</fullName>
    </submittedName>
</protein>
<feature type="transmembrane region" description="Helical" evidence="1">
    <location>
        <begin position="21"/>
        <end position="41"/>
    </location>
</feature>
<evidence type="ECO:0000313" key="2">
    <source>
        <dbReference type="EMBL" id="UWP85769.1"/>
    </source>
</evidence>
<reference evidence="2" key="1">
    <citation type="submission" date="2021-04" db="EMBL/GenBank/DDBJ databases">
        <authorList>
            <person name="Hartkoorn R.C."/>
            <person name="Beaudoing E."/>
            <person name="Hot D."/>
        </authorList>
    </citation>
    <scope>NUCLEOTIDE SEQUENCE</scope>
    <source>
        <strain evidence="2">NRRL B-16292</strain>
    </source>
</reference>
<proteinExistence type="predicted"/>